<dbReference type="AlphaFoldDB" id="A0A427A7H3"/>
<evidence type="ECO:0000313" key="3">
    <source>
        <dbReference type="Proteomes" id="UP000287651"/>
    </source>
</evidence>
<name>A0A427A7H3_ENSVE</name>
<evidence type="ECO:0000256" key="1">
    <source>
        <dbReference type="SAM" id="MobiDB-lite"/>
    </source>
</evidence>
<accession>A0A427A7H3</accession>
<organism evidence="2 3">
    <name type="scientific">Ensete ventricosum</name>
    <name type="common">Abyssinian banana</name>
    <name type="synonym">Musa ensete</name>
    <dbReference type="NCBI Taxonomy" id="4639"/>
    <lineage>
        <taxon>Eukaryota</taxon>
        <taxon>Viridiplantae</taxon>
        <taxon>Streptophyta</taxon>
        <taxon>Embryophyta</taxon>
        <taxon>Tracheophyta</taxon>
        <taxon>Spermatophyta</taxon>
        <taxon>Magnoliopsida</taxon>
        <taxon>Liliopsida</taxon>
        <taxon>Zingiberales</taxon>
        <taxon>Musaceae</taxon>
        <taxon>Ensete</taxon>
    </lineage>
</organism>
<dbReference type="Proteomes" id="UP000287651">
    <property type="component" value="Unassembled WGS sequence"/>
</dbReference>
<gene>
    <name evidence="2" type="ORF">B296_00004053</name>
</gene>
<protein>
    <submittedName>
        <fullName evidence="2">Uncharacterized protein</fullName>
    </submittedName>
</protein>
<dbReference type="EMBL" id="AMZH03003511">
    <property type="protein sequence ID" value="RRT72098.1"/>
    <property type="molecule type" value="Genomic_DNA"/>
</dbReference>
<proteinExistence type="predicted"/>
<reference evidence="2 3" key="1">
    <citation type="journal article" date="2014" name="Agronomy (Basel)">
        <title>A Draft Genome Sequence for Ensete ventricosum, the Drought-Tolerant Tree Against Hunger.</title>
        <authorList>
            <person name="Harrison J."/>
            <person name="Moore K.A."/>
            <person name="Paszkiewicz K."/>
            <person name="Jones T."/>
            <person name="Grant M."/>
            <person name="Ambacheew D."/>
            <person name="Muzemil S."/>
            <person name="Studholme D.J."/>
        </authorList>
    </citation>
    <scope>NUCLEOTIDE SEQUENCE [LARGE SCALE GENOMIC DNA]</scope>
</reference>
<feature type="region of interest" description="Disordered" evidence="1">
    <location>
        <begin position="1"/>
        <end position="44"/>
    </location>
</feature>
<evidence type="ECO:0000313" key="2">
    <source>
        <dbReference type="EMBL" id="RRT72098.1"/>
    </source>
</evidence>
<comment type="caution">
    <text evidence="2">The sequence shown here is derived from an EMBL/GenBank/DDBJ whole genome shotgun (WGS) entry which is preliminary data.</text>
</comment>
<sequence length="110" mass="11528">MGGSDGETAVGPTSCHPSTYRSVAASASAKGPSNGSGSRPVPRILNPLAEPSLLTLDDGYNIGKSESDIAIRIRKPVAGGFCGHRDRPFLPSISPGTFFFFFFLSLFPVP</sequence>